<dbReference type="EMBL" id="WKPJ01000006">
    <property type="protein sequence ID" value="MSA88967.1"/>
    <property type="molecule type" value="Genomic_DNA"/>
</dbReference>
<feature type="compositionally biased region" description="Acidic residues" evidence="2">
    <location>
        <begin position="188"/>
        <end position="197"/>
    </location>
</feature>
<evidence type="ECO:0000256" key="1">
    <source>
        <dbReference type="ARBA" id="ARBA00044755"/>
    </source>
</evidence>
<evidence type="ECO:0000313" key="6">
    <source>
        <dbReference type="Proteomes" id="UP000480929"/>
    </source>
</evidence>
<feature type="region of interest" description="Disordered" evidence="2">
    <location>
        <begin position="188"/>
        <end position="211"/>
    </location>
</feature>
<dbReference type="Pfam" id="PF04519">
    <property type="entry name" value="Bactofilin"/>
    <property type="match status" value="1"/>
</dbReference>
<sequence>MFRNRKKQEELDDEPAFFENVAEPAAELIPQPKQEEVEKMENKQTISAEESVLTEDVTVNGNLECDCNLTILGTVNGSVRCGRDLLVKGQIHGDVSAANLELRNGQIEGNVDCENSLTMDRECSIRGNVTAAECLTDGQIYGNLTIAEDLHVQKNAWIEGDITAKQFSVLQGAHLESKIVMLQHLAEEETESDQETEEVFHTEAEEEEESN</sequence>
<comment type="similarity">
    <text evidence="1">Belongs to the bactofilin family.</text>
</comment>
<name>A0A6N7S512_9FIRM</name>
<dbReference type="GeneID" id="42457549"/>
<dbReference type="RefSeq" id="WP_020225749.1">
    <property type="nucleotide sequence ID" value="NZ_AP031450.1"/>
</dbReference>
<evidence type="ECO:0000313" key="4">
    <source>
        <dbReference type="EMBL" id="MSC32514.1"/>
    </source>
</evidence>
<dbReference type="Proteomes" id="UP000433575">
    <property type="component" value="Unassembled WGS sequence"/>
</dbReference>
<comment type="caution">
    <text evidence="3">The sequence shown here is derived from an EMBL/GenBank/DDBJ whole genome shotgun (WGS) entry which is preliminary data.</text>
</comment>
<dbReference type="PANTHER" id="PTHR35024:SF4">
    <property type="entry name" value="POLYMER-FORMING CYTOSKELETAL PROTEIN"/>
    <property type="match status" value="1"/>
</dbReference>
<proteinExistence type="inferred from homology"/>
<keyword evidence="6" id="KW-1185">Reference proteome</keyword>
<evidence type="ECO:0000313" key="3">
    <source>
        <dbReference type="EMBL" id="MSA88967.1"/>
    </source>
</evidence>
<gene>
    <name evidence="4" type="ORF">GKD88_05205</name>
    <name evidence="3" type="ORF">GKE08_06475</name>
</gene>
<dbReference type="OrthoDB" id="1651736at2"/>
<protein>
    <recommendedName>
        <fullName evidence="7">Polymer-forming cytoskeletal protein</fullName>
    </recommendedName>
</protein>
<dbReference type="Proteomes" id="UP000480929">
    <property type="component" value="Unassembled WGS sequence"/>
</dbReference>
<dbReference type="InterPro" id="IPR007607">
    <property type="entry name" value="BacA/B"/>
</dbReference>
<evidence type="ECO:0008006" key="7">
    <source>
        <dbReference type="Google" id="ProtNLM"/>
    </source>
</evidence>
<organism evidence="3 5">
    <name type="scientific">Holdemania massiliensis</name>
    <dbReference type="NCBI Taxonomy" id="1468449"/>
    <lineage>
        <taxon>Bacteria</taxon>
        <taxon>Bacillati</taxon>
        <taxon>Bacillota</taxon>
        <taxon>Erysipelotrichia</taxon>
        <taxon>Erysipelotrichales</taxon>
        <taxon>Erysipelotrichaceae</taxon>
        <taxon>Holdemania</taxon>
    </lineage>
</organism>
<evidence type="ECO:0000313" key="5">
    <source>
        <dbReference type="Proteomes" id="UP000433575"/>
    </source>
</evidence>
<evidence type="ECO:0000256" key="2">
    <source>
        <dbReference type="SAM" id="MobiDB-lite"/>
    </source>
</evidence>
<dbReference type="EMBL" id="WKPI01000005">
    <property type="protein sequence ID" value="MSC32514.1"/>
    <property type="molecule type" value="Genomic_DNA"/>
</dbReference>
<dbReference type="AlphaFoldDB" id="A0A6N7S512"/>
<reference evidence="5 6" key="1">
    <citation type="journal article" date="2019" name="Nat. Med.">
        <title>A library of human gut bacterial isolates paired with longitudinal multiomics data enables mechanistic microbiome research.</title>
        <authorList>
            <person name="Poyet M."/>
            <person name="Groussin M."/>
            <person name="Gibbons S.M."/>
            <person name="Avila-Pacheco J."/>
            <person name="Jiang X."/>
            <person name="Kearney S.M."/>
            <person name="Perrotta A.R."/>
            <person name="Berdy B."/>
            <person name="Zhao S."/>
            <person name="Lieberman T.D."/>
            <person name="Swanson P.K."/>
            <person name="Smith M."/>
            <person name="Roesemann S."/>
            <person name="Alexander J.E."/>
            <person name="Rich S.A."/>
            <person name="Livny J."/>
            <person name="Vlamakis H."/>
            <person name="Clish C."/>
            <person name="Bullock K."/>
            <person name="Deik A."/>
            <person name="Scott J."/>
            <person name="Pierce K.A."/>
            <person name="Xavier R.J."/>
            <person name="Alm E.J."/>
        </authorList>
    </citation>
    <scope>NUCLEOTIDE SEQUENCE [LARGE SCALE GENOMIC DNA]</scope>
    <source>
        <strain evidence="3 5">BIOML-A4</strain>
        <strain evidence="4 6">BIOML-A5</strain>
    </source>
</reference>
<accession>A0A6N7S512</accession>
<dbReference type="PANTHER" id="PTHR35024">
    <property type="entry name" value="HYPOTHETICAL CYTOSOLIC PROTEIN"/>
    <property type="match status" value="1"/>
</dbReference>